<sequence length="211" mass="24442">MSTPSHDASAPNPPHNPEIKPALLPQHPRQDFDESSDLDDTSKDEYDHIYGPAIKATDRNKLSQVPALVEDQFTHPTEEPEDFDMENVRSQGIAGFMAKVTNRLRTIKTPGERARARHTFNGLMGQLRNDDKSRPYDQAVAEKVQQFLVERGLAESLLGDFQMLLDISDERAQRYREEMEERKEKIKQERRKQQEWDLIEESDTLEPWDIV</sequence>
<keyword evidence="4" id="KW-1185">Reference proteome</keyword>
<evidence type="ECO:0000256" key="1">
    <source>
        <dbReference type="SAM" id="Coils"/>
    </source>
</evidence>
<feature type="region of interest" description="Disordered" evidence="2">
    <location>
        <begin position="1"/>
        <end position="61"/>
    </location>
</feature>
<organism evidence="3 4">
    <name type="scientific">Diaporthe helianthi</name>
    <dbReference type="NCBI Taxonomy" id="158607"/>
    <lineage>
        <taxon>Eukaryota</taxon>
        <taxon>Fungi</taxon>
        <taxon>Dikarya</taxon>
        <taxon>Ascomycota</taxon>
        <taxon>Pezizomycotina</taxon>
        <taxon>Sordariomycetes</taxon>
        <taxon>Sordariomycetidae</taxon>
        <taxon>Diaporthales</taxon>
        <taxon>Diaporthaceae</taxon>
        <taxon>Diaporthe</taxon>
    </lineage>
</organism>
<dbReference type="Proteomes" id="UP000094444">
    <property type="component" value="Unassembled WGS sequence"/>
</dbReference>
<dbReference type="InParanoid" id="A0A2P5HY14"/>
<reference evidence="3" key="1">
    <citation type="submission" date="2017-09" db="EMBL/GenBank/DDBJ databases">
        <title>Polyketide synthases of a Diaporthe helianthi virulent isolate.</title>
        <authorList>
            <person name="Baroncelli R."/>
        </authorList>
    </citation>
    <scope>NUCLEOTIDE SEQUENCE [LARGE SCALE GENOMIC DNA]</scope>
    <source>
        <strain evidence="3">7/96</strain>
    </source>
</reference>
<dbReference type="OrthoDB" id="5242464at2759"/>
<gene>
    <name evidence="3" type="ORF">DHEL01_v206482</name>
</gene>
<protein>
    <submittedName>
        <fullName evidence="3">Uncharacterized protein</fullName>
    </submittedName>
</protein>
<evidence type="ECO:0000313" key="3">
    <source>
        <dbReference type="EMBL" id="POS75119.1"/>
    </source>
</evidence>
<accession>A0A2P5HY14</accession>
<evidence type="ECO:0000256" key="2">
    <source>
        <dbReference type="SAM" id="MobiDB-lite"/>
    </source>
</evidence>
<name>A0A2P5HY14_DIAHE</name>
<feature type="coiled-coil region" evidence="1">
    <location>
        <begin position="165"/>
        <end position="196"/>
    </location>
</feature>
<proteinExistence type="predicted"/>
<comment type="caution">
    <text evidence="3">The sequence shown here is derived from an EMBL/GenBank/DDBJ whole genome shotgun (WGS) entry which is preliminary data.</text>
</comment>
<dbReference type="AlphaFoldDB" id="A0A2P5HY14"/>
<dbReference type="EMBL" id="MAVT02000527">
    <property type="protein sequence ID" value="POS75119.1"/>
    <property type="molecule type" value="Genomic_DNA"/>
</dbReference>
<evidence type="ECO:0000313" key="4">
    <source>
        <dbReference type="Proteomes" id="UP000094444"/>
    </source>
</evidence>
<keyword evidence="1" id="KW-0175">Coiled coil</keyword>